<dbReference type="OrthoDB" id="18412at2759"/>
<evidence type="ECO:0000259" key="2">
    <source>
        <dbReference type="PROSITE" id="PS51083"/>
    </source>
</evidence>
<organism evidence="3 4">
    <name type="scientific">Nezara viridula</name>
    <name type="common">Southern green stink bug</name>
    <name type="synonym">Cimex viridulus</name>
    <dbReference type="NCBI Taxonomy" id="85310"/>
    <lineage>
        <taxon>Eukaryota</taxon>
        <taxon>Metazoa</taxon>
        <taxon>Ecdysozoa</taxon>
        <taxon>Arthropoda</taxon>
        <taxon>Hexapoda</taxon>
        <taxon>Insecta</taxon>
        <taxon>Pterygota</taxon>
        <taxon>Neoptera</taxon>
        <taxon>Paraneoptera</taxon>
        <taxon>Hemiptera</taxon>
        <taxon>Heteroptera</taxon>
        <taxon>Panheteroptera</taxon>
        <taxon>Pentatomomorpha</taxon>
        <taxon>Pentatomoidea</taxon>
        <taxon>Pentatomidae</taxon>
        <taxon>Pentatominae</taxon>
        <taxon>Nezara</taxon>
    </lineage>
</organism>
<dbReference type="InterPro" id="IPR007529">
    <property type="entry name" value="Znf_HIT"/>
</dbReference>
<gene>
    <name evidence="3" type="ORF">NEZAVI_LOCUS13094</name>
</gene>
<dbReference type="CDD" id="cd23024">
    <property type="entry name" value="zf-HIT_ZNHIT2-3"/>
    <property type="match status" value="1"/>
</dbReference>
<accession>A0A9P0MTS5</accession>
<dbReference type="PROSITE" id="PS51083">
    <property type="entry name" value="ZF_HIT"/>
    <property type="match status" value="1"/>
</dbReference>
<keyword evidence="4" id="KW-1185">Reference proteome</keyword>
<evidence type="ECO:0000313" key="4">
    <source>
        <dbReference type="Proteomes" id="UP001152798"/>
    </source>
</evidence>
<keyword evidence="1" id="KW-0862">Zinc</keyword>
<dbReference type="GO" id="GO:0008270">
    <property type="term" value="F:zinc ion binding"/>
    <property type="evidence" value="ECO:0007669"/>
    <property type="project" value="UniProtKB-UniRule"/>
</dbReference>
<dbReference type="InterPro" id="IPR048371">
    <property type="entry name" value="ZNHIT3_C"/>
</dbReference>
<dbReference type="Pfam" id="PF04438">
    <property type="entry name" value="zf-HIT"/>
    <property type="match status" value="1"/>
</dbReference>
<dbReference type="Gene3D" id="3.30.60.190">
    <property type="match status" value="1"/>
</dbReference>
<dbReference type="SUPFAM" id="SSF144232">
    <property type="entry name" value="HIT/MYND zinc finger-like"/>
    <property type="match status" value="1"/>
</dbReference>
<sequence>MNSEGKVCTYCDSVPKYKCPNCFIPYCSVKCCQQHKLENCIKPPPPEENNKITEKQNISYPTEDTLPLEKLQQLKNSGSVKECLKNPHLRHIMTMIDKSSNPTDLIAQAMMEPIFVEFATECLKVVQPPDQSEVYSSDED</sequence>
<feature type="domain" description="HIT-type" evidence="2">
    <location>
        <begin position="8"/>
        <end position="40"/>
    </location>
</feature>
<dbReference type="Proteomes" id="UP001152798">
    <property type="component" value="Chromosome 6"/>
</dbReference>
<proteinExistence type="predicted"/>
<dbReference type="Pfam" id="PF21373">
    <property type="entry name" value="ZNHIT3_C"/>
    <property type="match status" value="1"/>
</dbReference>
<dbReference type="EMBL" id="OV725082">
    <property type="protein sequence ID" value="CAH1404739.1"/>
    <property type="molecule type" value="Genomic_DNA"/>
</dbReference>
<keyword evidence="1" id="KW-0479">Metal-binding</keyword>
<evidence type="ECO:0000313" key="3">
    <source>
        <dbReference type="EMBL" id="CAH1404739.1"/>
    </source>
</evidence>
<evidence type="ECO:0000256" key="1">
    <source>
        <dbReference type="PROSITE-ProRule" id="PRU00453"/>
    </source>
</evidence>
<reference evidence="3" key="1">
    <citation type="submission" date="2022-01" db="EMBL/GenBank/DDBJ databases">
        <authorList>
            <person name="King R."/>
        </authorList>
    </citation>
    <scope>NUCLEOTIDE SEQUENCE</scope>
</reference>
<protein>
    <recommendedName>
        <fullName evidence="2">HIT-type domain-containing protein</fullName>
    </recommendedName>
</protein>
<keyword evidence="1" id="KW-0863">Zinc-finger</keyword>
<name>A0A9P0MTS5_NEZVI</name>
<dbReference type="AlphaFoldDB" id="A0A9P0MTS5"/>